<proteinExistence type="predicted"/>
<accession>I3YJQ0</accession>
<evidence type="ECO:0000313" key="1">
    <source>
        <dbReference type="EMBL" id="AFL77218.1"/>
    </source>
</evidence>
<evidence type="ECO:0000313" key="2">
    <source>
        <dbReference type="Proteomes" id="UP000006052"/>
    </source>
</evidence>
<dbReference type="PATRIC" id="fig|679935.3.peg.777"/>
<dbReference type="EMBL" id="CP003274">
    <property type="protein sequence ID" value="AFL77218.1"/>
    <property type="molecule type" value="Genomic_DNA"/>
</dbReference>
<sequence length="88" mass="10076">MTICFQRRGHYMAGFSYLLNPKAVEEGCLAIILPNMVDIPKSNCMLNLFEAHIKSDTVVFSYTAIDGTQKDFKFPLTGFNEKYLEQFI</sequence>
<name>I3YJQ0_ALIFI</name>
<organism evidence="1 2">
    <name type="scientific">Alistipes finegoldii (strain DSM 17242 / JCM 16770 / CCUG 46020 / CIP 107999 / KCTC 15236 / AHN 2437)</name>
    <dbReference type="NCBI Taxonomy" id="679935"/>
    <lineage>
        <taxon>Bacteria</taxon>
        <taxon>Pseudomonadati</taxon>
        <taxon>Bacteroidota</taxon>
        <taxon>Bacteroidia</taxon>
        <taxon>Bacteroidales</taxon>
        <taxon>Rikenellaceae</taxon>
        <taxon>Alistipes</taxon>
    </lineage>
</organism>
<gene>
    <name evidence="1" type="ordered locus">Alfi_0847</name>
</gene>
<dbReference type="HOGENOM" id="CLU_2630271_0_0_10"/>
<protein>
    <submittedName>
        <fullName evidence="1">Uncharacterized protein</fullName>
    </submittedName>
</protein>
<reference evidence="2" key="1">
    <citation type="journal article" date="2013" name="Stand. Genomic Sci.">
        <title>Complete genome sequence of the bile-resistant pigment-producing anaerobe Alistipes finegoldii type strain (AHN2437(T)).</title>
        <authorList>
            <person name="Mavromatis K."/>
            <person name="Stackebrandt E."/>
            <person name="Munk C."/>
            <person name="Lapidus A."/>
            <person name="Nolan M."/>
            <person name="Lucas S."/>
            <person name="Hammon N."/>
            <person name="Deshpande S."/>
            <person name="Cheng J.F."/>
            <person name="Tapia R."/>
            <person name="Goodwin L.A."/>
            <person name="Pitluck S."/>
            <person name="Liolios K."/>
            <person name="Pagani I."/>
            <person name="Ivanova N."/>
            <person name="Mikhailova N."/>
            <person name="Huntemann M."/>
            <person name="Pati A."/>
            <person name="Chen A."/>
            <person name="Palaniappan K."/>
            <person name="Land M."/>
            <person name="Hauser L."/>
            <person name="Rohde M."/>
            <person name="Gronow S."/>
            <person name="Goker M."/>
            <person name="Detter J.C."/>
            <person name="Bristow J."/>
            <person name="Eisen J.A."/>
            <person name="Markowitz V."/>
            <person name="Hugenholtz P."/>
            <person name="Kyrpides N.C."/>
            <person name="Klenk H.P."/>
            <person name="Woyke T."/>
        </authorList>
    </citation>
    <scope>NUCLEOTIDE SEQUENCE</scope>
    <source>
        <strain evidence="2">DSM 17242 / JCM 16770 / AHN 2437 / CCUG 46020 / CIP 107999</strain>
    </source>
</reference>
<dbReference type="KEGG" id="afd:Alfi_0847"/>
<dbReference type="AlphaFoldDB" id="I3YJQ0"/>
<dbReference type="Proteomes" id="UP000006052">
    <property type="component" value="Chromosome"/>
</dbReference>